<dbReference type="SMART" id="SM00421">
    <property type="entry name" value="HTH_LUXR"/>
    <property type="match status" value="1"/>
</dbReference>
<keyword evidence="5" id="KW-1185">Reference proteome</keyword>
<dbReference type="KEGG" id="mgau:MGALJ_44490"/>
<dbReference type="Pfam" id="PF13191">
    <property type="entry name" value="AAA_16"/>
    <property type="match status" value="1"/>
</dbReference>
<reference evidence="4 5" key="1">
    <citation type="journal article" date="2019" name="Emerg. Microbes Infect.">
        <title>Comprehensive subspecies identification of 175 nontuberculous mycobacteria species based on 7547 genomic profiles.</title>
        <authorList>
            <person name="Matsumoto Y."/>
            <person name="Kinjo T."/>
            <person name="Motooka D."/>
            <person name="Nabeya D."/>
            <person name="Jung N."/>
            <person name="Uechi K."/>
            <person name="Horii T."/>
            <person name="Iida T."/>
            <person name="Fujita J."/>
            <person name="Nakamura S."/>
        </authorList>
    </citation>
    <scope>NUCLEOTIDE SEQUENCE [LARGE SCALE GENOMIC DNA]</scope>
    <source>
        <strain evidence="4 5">JCM 6399</strain>
    </source>
</reference>
<gene>
    <name evidence="4" type="ORF">MGALJ_44490</name>
</gene>
<evidence type="ECO:0000256" key="1">
    <source>
        <dbReference type="ARBA" id="ARBA00022741"/>
    </source>
</evidence>
<dbReference type="GO" id="GO:0005524">
    <property type="term" value="F:ATP binding"/>
    <property type="evidence" value="ECO:0007669"/>
    <property type="project" value="UniProtKB-KW"/>
</dbReference>
<feature type="domain" description="HTH luxR-type" evidence="3">
    <location>
        <begin position="862"/>
        <end position="926"/>
    </location>
</feature>
<dbReference type="GO" id="GO:0005737">
    <property type="term" value="C:cytoplasm"/>
    <property type="evidence" value="ECO:0007669"/>
    <property type="project" value="TreeGrafter"/>
</dbReference>
<dbReference type="PRINTS" id="PR00038">
    <property type="entry name" value="HTHLUXR"/>
</dbReference>
<dbReference type="Pfam" id="PF00196">
    <property type="entry name" value="GerE"/>
    <property type="match status" value="1"/>
</dbReference>
<dbReference type="GO" id="GO:0006355">
    <property type="term" value="P:regulation of DNA-templated transcription"/>
    <property type="evidence" value="ECO:0007669"/>
    <property type="project" value="InterPro"/>
</dbReference>
<proteinExistence type="predicted"/>
<name>A0A9W4FH35_9MYCO</name>
<dbReference type="GO" id="GO:0003677">
    <property type="term" value="F:DNA binding"/>
    <property type="evidence" value="ECO:0007669"/>
    <property type="project" value="InterPro"/>
</dbReference>
<dbReference type="GO" id="GO:0004016">
    <property type="term" value="F:adenylate cyclase activity"/>
    <property type="evidence" value="ECO:0007669"/>
    <property type="project" value="TreeGrafter"/>
</dbReference>
<dbReference type="RefSeq" id="WP_163732903.1">
    <property type="nucleotide sequence ID" value="NZ_AP022601.1"/>
</dbReference>
<evidence type="ECO:0000256" key="2">
    <source>
        <dbReference type="ARBA" id="ARBA00022840"/>
    </source>
</evidence>
<dbReference type="InterPro" id="IPR041664">
    <property type="entry name" value="AAA_16"/>
</dbReference>
<dbReference type="AlphaFoldDB" id="A0A9W4FH35"/>
<protein>
    <submittedName>
        <fullName evidence="4">Transcriptional regulator, LuxR family protein</fullName>
    </submittedName>
</protein>
<dbReference type="Gene3D" id="1.10.10.10">
    <property type="entry name" value="Winged helix-like DNA-binding domain superfamily/Winged helix DNA-binding domain"/>
    <property type="match status" value="1"/>
</dbReference>
<evidence type="ECO:0000259" key="3">
    <source>
        <dbReference type="PROSITE" id="PS50043"/>
    </source>
</evidence>
<dbReference type="InterPro" id="IPR000792">
    <property type="entry name" value="Tscrpt_reg_LuxR_C"/>
</dbReference>
<sequence>MAGGAENPLRGRHDECEALDRLVKAAGRGESQVVVLRGEAGVGKTALLDYVAERAAGFHVARAAGVEAEVELAFAGLHQLCAPMLDRLDALPAPQRDALATAFGQSAGPPPDRFLVGLATLSLLAELTADRPLICIVDDAQWLDQVSAQTLAFVARRLLAEPVALVFAVRNTTVADELTGLPDMEIHGLSDGDSRALLDTVIRGRLDDRVRERIIAEARGNPLALLELPRDPAAAEGGYGRPDARAPSSHLEQSFVRRVKSLPAPTQKLLLAAAAEPVGDKALLIRAARRLGITPDDAAHAEADGLIEIGTRVRFRHPLMRSAAYLAADIDDRRQAHRALAEETDPNSDPDRRAWHGANAAFGTDDGVADELERSADRAAARGGVAAAAAFLERATELTSDPAQRGARALAAAEAKFAATSSEAAFGLLAIAEMSPLDALQRARAQRLRARIAFVESRGGVDGAAPVADTALGLLDAARGLEGLEDGLARETYLDALGAAMYAGRLCPYGGPIVVAEPARHAPPGPQPPRPHDLLLDGLAMRFTDGHAASLPTLRTAVTKVLEAAQHTDDDVMRSFWQGFPIALECAAGELWDDDMWHNVGTTAVRLARESGALAMLPLALATRAGSHVFAGEFEAAAALIEEANTISAATGLAPVRYHAISLTVWRGAETESLRLLEATTKLAESRGEGRVTGLVGCFTAILNNGLGRYQEALTAAKQACEHEDLGPYRMALAELIEAGVRCGDREAAARGVALMETQAVADTDWALGTLARCRALVADDQTAEMLYREAIERLGRTRMKVYLARSHLVFGEWLRRMNRRVDAREHLGTAHDMFVRMGSESYAERARRELLVTGEKTQKRAIGTGDGLTAQEGQIAQLAGAGLTNQEIGAQLFISAHTVEWHLRKVFAKLGIKSRRQLRWRPELT</sequence>
<keyword evidence="2" id="KW-0067">ATP-binding</keyword>
<dbReference type="SUPFAM" id="SSF46894">
    <property type="entry name" value="C-terminal effector domain of the bipartite response regulators"/>
    <property type="match status" value="1"/>
</dbReference>
<dbReference type="PANTHER" id="PTHR16305:SF35">
    <property type="entry name" value="TRANSCRIPTIONAL ACTIVATOR DOMAIN"/>
    <property type="match status" value="1"/>
</dbReference>
<dbReference type="InterPro" id="IPR016032">
    <property type="entry name" value="Sig_transdc_resp-reg_C-effctor"/>
</dbReference>
<dbReference type="InterPro" id="IPR036388">
    <property type="entry name" value="WH-like_DNA-bd_sf"/>
</dbReference>
<accession>A0A9W4FH35</accession>
<dbReference type="PROSITE" id="PS50043">
    <property type="entry name" value="HTH_LUXR_2"/>
    <property type="match status" value="1"/>
</dbReference>
<dbReference type="SUPFAM" id="SSF52540">
    <property type="entry name" value="P-loop containing nucleoside triphosphate hydrolases"/>
    <property type="match status" value="1"/>
</dbReference>
<evidence type="ECO:0000313" key="4">
    <source>
        <dbReference type="EMBL" id="BBY94780.1"/>
    </source>
</evidence>
<dbReference type="EMBL" id="AP022601">
    <property type="protein sequence ID" value="BBY94780.1"/>
    <property type="molecule type" value="Genomic_DNA"/>
</dbReference>
<dbReference type="Gene3D" id="3.40.50.300">
    <property type="entry name" value="P-loop containing nucleotide triphosphate hydrolases"/>
    <property type="match status" value="1"/>
</dbReference>
<dbReference type="Proteomes" id="UP000465785">
    <property type="component" value="Chromosome"/>
</dbReference>
<keyword evidence="1" id="KW-0547">Nucleotide-binding</keyword>
<dbReference type="PANTHER" id="PTHR16305">
    <property type="entry name" value="TESTICULAR SOLUBLE ADENYLYL CYCLASE"/>
    <property type="match status" value="1"/>
</dbReference>
<dbReference type="CDD" id="cd06170">
    <property type="entry name" value="LuxR_C_like"/>
    <property type="match status" value="1"/>
</dbReference>
<dbReference type="InterPro" id="IPR027417">
    <property type="entry name" value="P-loop_NTPase"/>
</dbReference>
<organism evidence="4 5">
    <name type="scientific">Mycobacterium gallinarum</name>
    <dbReference type="NCBI Taxonomy" id="39689"/>
    <lineage>
        <taxon>Bacteria</taxon>
        <taxon>Bacillati</taxon>
        <taxon>Actinomycetota</taxon>
        <taxon>Actinomycetes</taxon>
        <taxon>Mycobacteriales</taxon>
        <taxon>Mycobacteriaceae</taxon>
        <taxon>Mycobacterium</taxon>
    </lineage>
</organism>
<evidence type="ECO:0000313" key="5">
    <source>
        <dbReference type="Proteomes" id="UP000465785"/>
    </source>
</evidence>